<gene>
    <name evidence="1" type="ORF">BCR33DRAFT_732641</name>
</gene>
<keyword evidence="2" id="KW-1185">Reference proteome</keyword>
<evidence type="ECO:0000313" key="2">
    <source>
        <dbReference type="Proteomes" id="UP000193642"/>
    </source>
</evidence>
<dbReference type="AlphaFoldDB" id="A0A1Y2D3J7"/>
<comment type="caution">
    <text evidence="1">The sequence shown here is derived from an EMBL/GenBank/DDBJ whole genome shotgun (WGS) entry which is preliminary data.</text>
</comment>
<protein>
    <submittedName>
        <fullName evidence="1">Uncharacterized protein</fullName>
    </submittedName>
</protein>
<reference evidence="1 2" key="1">
    <citation type="submission" date="2016-07" db="EMBL/GenBank/DDBJ databases">
        <title>Pervasive Adenine N6-methylation of Active Genes in Fungi.</title>
        <authorList>
            <consortium name="DOE Joint Genome Institute"/>
            <person name="Mondo S.J."/>
            <person name="Dannebaum R.O."/>
            <person name="Kuo R.C."/>
            <person name="Labutti K."/>
            <person name="Haridas S."/>
            <person name="Kuo A."/>
            <person name="Salamov A."/>
            <person name="Ahrendt S.R."/>
            <person name="Lipzen A."/>
            <person name="Sullivan W."/>
            <person name="Andreopoulos W.B."/>
            <person name="Clum A."/>
            <person name="Lindquist E."/>
            <person name="Daum C."/>
            <person name="Ramamoorthy G.K."/>
            <person name="Gryganskyi A."/>
            <person name="Culley D."/>
            <person name="Magnuson J.K."/>
            <person name="James T.Y."/>
            <person name="O'Malley M.A."/>
            <person name="Stajich J.E."/>
            <person name="Spatafora J.W."/>
            <person name="Visel A."/>
            <person name="Grigoriev I.V."/>
        </authorList>
    </citation>
    <scope>NUCLEOTIDE SEQUENCE [LARGE SCALE GENOMIC DNA]</scope>
    <source>
        <strain evidence="1 2">JEL800</strain>
    </source>
</reference>
<dbReference type="EMBL" id="MCGO01000001">
    <property type="protein sequence ID" value="ORY53863.1"/>
    <property type="molecule type" value="Genomic_DNA"/>
</dbReference>
<sequence>MTPDQFLKELQTLLPQPEYAHPPTSVDMLLQKSFEDFKSSLRKYLQEKRMRGLDARRQFLRTSRNFRRGGGVLQKRKEETLFPIAPRHIFQQDRLARLSFLDSKEKSGLAISETQRVAEIEKRYEIVSDSDLMTREHLLSV</sequence>
<evidence type="ECO:0000313" key="1">
    <source>
        <dbReference type="EMBL" id="ORY53863.1"/>
    </source>
</evidence>
<dbReference type="Proteomes" id="UP000193642">
    <property type="component" value="Unassembled WGS sequence"/>
</dbReference>
<name>A0A1Y2D3J7_9FUNG</name>
<organism evidence="1 2">
    <name type="scientific">Rhizoclosmatium globosum</name>
    <dbReference type="NCBI Taxonomy" id="329046"/>
    <lineage>
        <taxon>Eukaryota</taxon>
        <taxon>Fungi</taxon>
        <taxon>Fungi incertae sedis</taxon>
        <taxon>Chytridiomycota</taxon>
        <taxon>Chytridiomycota incertae sedis</taxon>
        <taxon>Chytridiomycetes</taxon>
        <taxon>Chytridiales</taxon>
        <taxon>Chytriomycetaceae</taxon>
        <taxon>Rhizoclosmatium</taxon>
    </lineage>
</organism>
<accession>A0A1Y2D3J7</accession>
<proteinExistence type="predicted"/>